<evidence type="ECO:0000256" key="8">
    <source>
        <dbReference type="SAM" id="Phobius"/>
    </source>
</evidence>
<dbReference type="Pfam" id="PF12679">
    <property type="entry name" value="ABC2_membrane_2"/>
    <property type="match status" value="1"/>
</dbReference>
<feature type="transmembrane region" description="Helical" evidence="8">
    <location>
        <begin position="341"/>
        <end position="364"/>
    </location>
</feature>
<dbReference type="Proteomes" id="UP000215086">
    <property type="component" value="Chromosome"/>
</dbReference>
<feature type="domain" description="DUF7088" evidence="10">
    <location>
        <begin position="406"/>
        <end position="510"/>
    </location>
</feature>
<dbReference type="PANTHER" id="PTHR30294:SF29">
    <property type="entry name" value="MULTIDRUG ABC TRANSPORTER PERMEASE YBHS-RELATED"/>
    <property type="match status" value="1"/>
</dbReference>
<dbReference type="OrthoDB" id="9794512at2"/>
<dbReference type="Pfam" id="PF09822">
    <property type="entry name" value="ABC_transp_aux"/>
    <property type="match status" value="1"/>
</dbReference>
<dbReference type="InterPro" id="IPR019196">
    <property type="entry name" value="ABC_transp_unknown"/>
</dbReference>
<evidence type="ECO:0000256" key="6">
    <source>
        <dbReference type="SAM" id="Coils"/>
    </source>
</evidence>
<evidence type="ECO:0000313" key="12">
    <source>
        <dbReference type="Proteomes" id="UP000215086"/>
    </source>
</evidence>
<feature type="transmembrane region" description="Helical" evidence="8">
    <location>
        <begin position="1055"/>
        <end position="1078"/>
    </location>
</feature>
<keyword evidence="2" id="KW-1003">Cell membrane</keyword>
<keyword evidence="12" id="KW-1185">Reference proteome</keyword>
<evidence type="ECO:0000256" key="1">
    <source>
        <dbReference type="ARBA" id="ARBA00004651"/>
    </source>
</evidence>
<dbReference type="Pfam" id="PF23357">
    <property type="entry name" value="DUF7088"/>
    <property type="match status" value="1"/>
</dbReference>
<feature type="transmembrane region" description="Helical" evidence="8">
    <location>
        <begin position="207"/>
        <end position="235"/>
    </location>
</feature>
<gene>
    <name evidence="11" type="ORF">THTE_1946</name>
</gene>
<feature type="transmembrane region" description="Helical" evidence="8">
    <location>
        <begin position="14"/>
        <end position="38"/>
    </location>
</feature>
<dbReference type="GO" id="GO:0005886">
    <property type="term" value="C:plasma membrane"/>
    <property type="evidence" value="ECO:0007669"/>
    <property type="project" value="UniProtKB-SubCell"/>
</dbReference>
<feature type="domain" description="ABC-type uncharacterised transport system" evidence="9">
    <location>
        <begin position="652"/>
        <end position="927"/>
    </location>
</feature>
<feature type="transmembrane region" description="Helical" evidence="8">
    <location>
        <begin position="97"/>
        <end position="124"/>
    </location>
</feature>
<dbReference type="EMBL" id="CP018477">
    <property type="protein sequence ID" value="ASV74548.1"/>
    <property type="molecule type" value="Genomic_DNA"/>
</dbReference>
<protein>
    <submittedName>
        <fullName evidence="11">Gliding motility protein GldF</fullName>
    </submittedName>
</protein>
<feature type="transmembrane region" description="Helical" evidence="8">
    <location>
        <begin position="278"/>
        <end position="300"/>
    </location>
</feature>
<dbReference type="KEGG" id="ttf:THTE_1946"/>
<keyword evidence="5 8" id="KW-0472">Membrane</keyword>
<reference evidence="11 12" key="1">
    <citation type="journal article" name="Front. Microbiol.">
        <title>Sugar Metabolism of the First Thermophilic Planctomycete Thermogutta terrifontis: Comparative Genomic and Transcriptomic Approaches.</title>
        <authorList>
            <person name="Elcheninov A.G."/>
            <person name="Menzel P."/>
            <person name="Gudbergsdottir S.R."/>
            <person name="Slesarev A.I."/>
            <person name="Kadnikov V.V."/>
            <person name="Krogh A."/>
            <person name="Bonch-Osmolovskaya E.A."/>
            <person name="Peng X."/>
            <person name="Kublanov I.V."/>
        </authorList>
    </citation>
    <scope>NUCLEOTIDE SEQUENCE [LARGE SCALE GENOMIC DNA]</scope>
    <source>
        <strain evidence="11 12">R1</strain>
    </source>
</reference>
<evidence type="ECO:0000256" key="5">
    <source>
        <dbReference type="ARBA" id="ARBA00023136"/>
    </source>
</evidence>
<evidence type="ECO:0000256" key="7">
    <source>
        <dbReference type="SAM" id="MobiDB-lite"/>
    </source>
</evidence>
<dbReference type="RefSeq" id="WP_095414833.1">
    <property type="nucleotide sequence ID" value="NZ_CP018477.1"/>
</dbReference>
<organism evidence="11 12">
    <name type="scientific">Thermogutta terrifontis</name>
    <dbReference type="NCBI Taxonomy" id="1331910"/>
    <lineage>
        <taxon>Bacteria</taxon>
        <taxon>Pseudomonadati</taxon>
        <taxon>Planctomycetota</taxon>
        <taxon>Planctomycetia</taxon>
        <taxon>Pirellulales</taxon>
        <taxon>Thermoguttaceae</taxon>
        <taxon>Thermogutta</taxon>
    </lineage>
</organism>
<feature type="coiled-coil region" evidence="6">
    <location>
        <begin position="955"/>
        <end position="1044"/>
    </location>
</feature>
<keyword evidence="6" id="KW-0175">Coiled coil</keyword>
<keyword evidence="3 8" id="KW-0812">Transmembrane</keyword>
<evidence type="ECO:0000259" key="9">
    <source>
        <dbReference type="Pfam" id="PF09822"/>
    </source>
</evidence>
<evidence type="ECO:0000313" key="11">
    <source>
        <dbReference type="EMBL" id="ASV74548.1"/>
    </source>
</evidence>
<evidence type="ECO:0000259" key="10">
    <source>
        <dbReference type="Pfam" id="PF23357"/>
    </source>
</evidence>
<evidence type="ECO:0000256" key="4">
    <source>
        <dbReference type="ARBA" id="ARBA00022989"/>
    </source>
</evidence>
<sequence>MNTKVLLAVAKRNFISYFASPIAYLFICVFVALSTVAAFWPNEFFDANLANLDQLNKWFPYVMLVFIPAITMGIWADERRQGTDELLLTMPATDWEVVLGKFFAAVAIFTVSLVFSFICNYAVLRSLGNPDFGLFVATYLGYWLMGLAMLGIGMVASFFTANLTVAYILGVLLNAPAVFLSSADVIMRQDLAIRAKAWSIAEQFANFGRGLITLSGLAYFVFIAAVTLYVAMVLIGRRHWPTGESRLPSGLFFAVLHLAWLGSFALLGSILASKLGGSTLWIIGLVIGYLILHAALLYIWQQFPRKETITPIHFVAPGAQVVTIIAGAVVAILWGEKLSSGWVFWTLMAILIALHVLFFVGWATFPRAVALMPAHFTLRTLALAAASLGLVAVLQAADVRVDITNERISSLSPHTLQILRSLDPKHVVQIEAFISPEVPESYIQTRANLINLLKEFEARAKNVRVRINNTELFTAEAQRAAERFNITPQRVFALQQGRWTEHRIFMGVAFICGLERVVVPFIDRDIPVEYELIRSIATVTQQKRKRVGILTTDAQLFGQFSFQGGEERWPIVDELQKQYEVVRVEPADLVTNDEECEKAGMKVLGLADASESKIIERGRELLGLNVPTDKLTDQQKEQCKAKVKEEAMKLGRWDVLLAVQPSTLAPEDMDRFIAAISYGQPTVVFEDPMPLFASNVAGTGQERRPPQQMMMFGMRPLPKGDITKLWRKLGIDFTANEIVWQRYNPYPKFQLFEENPEFVFVNWSCGAEEPFNRQIPAVGGLQQVLFPFPGAITRLNSSTMKFTPLVRTGRVTGLINYDDIFRMDFLTGTRELNRNREFRPTRTEYILAAAIEGKLPEMKITKTESSSNSDQNSEKVEEIPNKQHDFKVVLVSDIDMLHETFFRLRQRQDLPGLDVKLSFDNVTMVLNLIDWVAGDDRFIDIRNRRPKHRTLTTIERATEAARARAAEERQKLQEAYNKIEREEREKLEQSIKKLEEDMKKQNISLDEILRRVAIAQQQGERRLNARMEEERQKRDRALERIETELSLYVRRLQNFYKMVSVIIPPLFPLGLAVIVFIWRRAKEMEGIPDIRRVRRSSTTQTASSAVVTSSEKG</sequence>
<feature type="transmembrane region" description="Helical" evidence="8">
    <location>
        <begin position="312"/>
        <end position="335"/>
    </location>
</feature>
<feature type="transmembrane region" description="Helical" evidence="8">
    <location>
        <begin position="58"/>
        <end position="76"/>
    </location>
</feature>
<keyword evidence="4 8" id="KW-1133">Transmembrane helix</keyword>
<dbReference type="InterPro" id="IPR055396">
    <property type="entry name" value="DUF7088"/>
</dbReference>
<feature type="region of interest" description="Disordered" evidence="7">
    <location>
        <begin position="858"/>
        <end position="878"/>
    </location>
</feature>
<dbReference type="InterPro" id="IPR051449">
    <property type="entry name" value="ABC-2_transporter_component"/>
</dbReference>
<dbReference type="GO" id="GO:0140359">
    <property type="term" value="F:ABC-type transporter activity"/>
    <property type="evidence" value="ECO:0007669"/>
    <property type="project" value="InterPro"/>
</dbReference>
<feature type="transmembrane region" description="Helical" evidence="8">
    <location>
        <begin position="136"/>
        <end position="159"/>
    </location>
</feature>
<evidence type="ECO:0000256" key="2">
    <source>
        <dbReference type="ARBA" id="ARBA00022475"/>
    </source>
</evidence>
<proteinExistence type="predicted"/>
<evidence type="ECO:0000256" key="3">
    <source>
        <dbReference type="ARBA" id="ARBA00022692"/>
    </source>
</evidence>
<feature type="transmembrane region" description="Helical" evidence="8">
    <location>
        <begin position="166"/>
        <end position="187"/>
    </location>
</feature>
<dbReference type="PANTHER" id="PTHR30294">
    <property type="entry name" value="MEMBRANE COMPONENT OF ABC TRANSPORTER YHHJ-RELATED"/>
    <property type="match status" value="1"/>
</dbReference>
<comment type="subcellular location">
    <subcellularLocation>
        <location evidence="1">Cell membrane</location>
        <topology evidence="1">Multi-pass membrane protein</topology>
    </subcellularLocation>
</comment>
<accession>A0A286RF16</accession>
<name>A0A286RF16_9BACT</name>
<dbReference type="AlphaFoldDB" id="A0A286RF16"/>
<feature type="transmembrane region" description="Helical" evidence="8">
    <location>
        <begin position="247"/>
        <end position="272"/>
    </location>
</feature>